<dbReference type="Proteomes" id="UP001231109">
    <property type="component" value="Unassembled WGS sequence"/>
</dbReference>
<evidence type="ECO:0000313" key="15">
    <source>
        <dbReference type="Proteomes" id="UP001231109"/>
    </source>
</evidence>
<dbReference type="PANTHER" id="PTHR38096">
    <property type="entry name" value="ENTEROBACTIN SYNTHASE COMPONENT D"/>
    <property type="match status" value="1"/>
</dbReference>
<dbReference type="SUPFAM" id="SSF56214">
    <property type="entry name" value="4'-phosphopantetheinyl transferase"/>
    <property type="match status" value="1"/>
</dbReference>
<comment type="caution">
    <text evidence="14">The sequence shown here is derived from an EMBL/GenBank/DDBJ whole genome shotgun (WGS) entry which is preliminary data.</text>
</comment>
<protein>
    <recommendedName>
        <fullName evidence="5">Enterobactin synthase component D</fullName>
    </recommendedName>
    <alternativeName>
        <fullName evidence="8">4'-phosphopantetheinyl transferase EntD</fullName>
    </alternativeName>
    <alternativeName>
        <fullName evidence="9">Enterochelin synthase D</fullName>
    </alternativeName>
</protein>
<evidence type="ECO:0000256" key="4">
    <source>
        <dbReference type="ARBA" id="ARBA00011503"/>
    </source>
</evidence>
<dbReference type="PANTHER" id="PTHR38096:SF1">
    <property type="entry name" value="ENTEROBACTIN SYNTHASE COMPONENT D"/>
    <property type="match status" value="1"/>
</dbReference>
<feature type="domain" description="4'-phosphopantetheinyl transferase N-terminal" evidence="13">
    <location>
        <begin position="63"/>
        <end position="127"/>
    </location>
</feature>
<dbReference type="InterPro" id="IPR003542">
    <property type="entry name" value="Enbac_synth_compD-like"/>
</dbReference>
<evidence type="ECO:0000256" key="6">
    <source>
        <dbReference type="ARBA" id="ARBA00022679"/>
    </source>
</evidence>
<keyword evidence="6 14" id="KW-0808">Transferase</keyword>
<comment type="catalytic activity">
    <reaction evidence="10">
        <text>apo-[aryl-carrier protein] + CoA = holo-[aryl-carrier protein] + adenosine 3',5'-bisphosphate + H(+)</text>
        <dbReference type="Rhea" id="RHEA:48404"/>
        <dbReference type="Rhea" id="RHEA-COMP:15903"/>
        <dbReference type="Rhea" id="RHEA-COMP:17557"/>
        <dbReference type="ChEBI" id="CHEBI:15378"/>
        <dbReference type="ChEBI" id="CHEBI:29999"/>
        <dbReference type="ChEBI" id="CHEBI:57287"/>
        <dbReference type="ChEBI" id="CHEBI:58343"/>
        <dbReference type="ChEBI" id="CHEBI:64479"/>
    </reaction>
</comment>
<evidence type="ECO:0000256" key="5">
    <source>
        <dbReference type="ARBA" id="ARBA00019087"/>
    </source>
</evidence>
<dbReference type="RefSeq" id="WP_305973521.1">
    <property type="nucleotide sequence ID" value="NZ_JAPJDZ010000003.1"/>
</dbReference>
<evidence type="ECO:0000256" key="1">
    <source>
        <dbReference type="ARBA" id="ARBA00003937"/>
    </source>
</evidence>
<feature type="domain" description="4'-phosphopantetheinyl transferase" evidence="12">
    <location>
        <begin position="138"/>
        <end position="208"/>
    </location>
</feature>
<evidence type="ECO:0000256" key="10">
    <source>
        <dbReference type="ARBA" id="ARBA00049176"/>
    </source>
</evidence>
<evidence type="ECO:0000256" key="7">
    <source>
        <dbReference type="ARBA" id="ARBA00023191"/>
    </source>
</evidence>
<keyword evidence="7" id="KW-0259">Enterobactin biosynthesis</keyword>
<keyword evidence="15" id="KW-1185">Reference proteome</keyword>
<reference evidence="14 15" key="1">
    <citation type="submission" date="2022-11" db="EMBL/GenBank/DDBJ databases">
        <title>Viruses from the air-sea interface of a natural surface slick.</title>
        <authorList>
            <person name="Rahlff J."/>
            <person name="Holmfeldt K."/>
        </authorList>
    </citation>
    <scope>NUCLEOTIDE SEQUENCE [LARGE SCALE GENOMIC DNA]</scope>
    <source>
        <strain evidence="14 15">SMS4</strain>
    </source>
</reference>
<comment type="subunit">
    <text evidence="4">EntB, EntD, EntE, and EntF form a multienzyme complex called enterobactin synthase.</text>
</comment>
<dbReference type="GO" id="GO:0016740">
    <property type="term" value="F:transferase activity"/>
    <property type="evidence" value="ECO:0007669"/>
    <property type="project" value="UniProtKB-KW"/>
</dbReference>
<evidence type="ECO:0000256" key="9">
    <source>
        <dbReference type="ARBA" id="ARBA00031996"/>
    </source>
</evidence>
<name>A0ABT9HUI9_9GAMM</name>
<dbReference type="Pfam" id="PF01648">
    <property type="entry name" value="ACPS"/>
    <property type="match status" value="1"/>
</dbReference>
<evidence type="ECO:0000256" key="2">
    <source>
        <dbReference type="ARBA" id="ARBA00004993"/>
    </source>
</evidence>
<sequence length="278" mass="30587">MSCPPFPFLSVLPLATSTASSLSKIQLFSDTLQRLILARANFSIDSYQLSDFADLMLDFPGSIENSVLKRQAEYLAGRYLVRLGMQQSGLFNPEPPQLGIGLLRAPAWPDVVTGSITHHQHSACAVVLTQPLAINNFVGVDTELWLTSQQASEIAVSIHNPNELHILVSAGFTNEQATTLLFSAKEALFKAICPFIGGYFDFDAAELQACYYFAGNTATTGRSGCLQLQLTTNWVAARAPQQKYRCWFSCREVDVLTLVCSDKFVDFEDPEPSQVHVP</sequence>
<dbReference type="InterPro" id="IPR041354">
    <property type="entry name" value="4PPT_N"/>
</dbReference>
<dbReference type="Pfam" id="PF17837">
    <property type="entry name" value="4PPT_N"/>
    <property type="match status" value="1"/>
</dbReference>
<comment type="catalytic activity">
    <reaction evidence="11">
        <text>apo-[peptidyl-carrier protein] + CoA = holo-[peptidyl-carrier protein] + adenosine 3',5'-bisphosphate + H(+)</text>
        <dbReference type="Rhea" id="RHEA:46228"/>
        <dbReference type="Rhea" id="RHEA-COMP:11479"/>
        <dbReference type="Rhea" id="RHEA-COMP:11480"/>
        <dbReference type="ChEBI" id="CHEBI:15378"/>
        <dbReference type="ChEBI" id="CHEBI:29999"/>
        <dbReference type="ChEBI" id="CHEBI:57287"/>
        <dbReference type="ChEBI" id="CHEBI:58343"/>
        <dbReference type="ChEBI" id="CHEBI:64479"/>
    </reaction>
</comment>
<evidence type="ECO:0000256" key="3">
    <source>
        <dbReference type="ARBA" id="ARBA00008342"/>
    </source>
</evidence>
<comment type="pathway">
    <text evidence="2">Siderophore biosynthesis; enterobactin biosynthesis.</text>
</comment>
<dbReference type="InterPro" id="IPR008278">
    <property type="entry name" value="4-PPantetheinyl_Trfase_dom"/>
</dbReference>
<evidence type="ECO:0000259" key="13">
    <source>
        <dbReference type="Pfam" id="PF17837"/>
    </source>
</evidence>
<evidence type="ECO:0000313" key="14">
    <source>
        <dbReference type="EMBL" id="MDP5134771.1"/>
    </source>
</evidence>
<comment type="function">
    <text evidence="1">Involved in the biosynthesis of the siderophore enterobactin (enterochelin), which is a macrocyclic trimeric lactone of N-(2,3-dihydroxybenzoyl)-serine. The serine trilactone serves as a scaffolding for the three catechol functionalities that provide hexadentate coordination for the tightly ligated iron(2+) atoms. Plays an essential role in the assembly of the enterobactin by catalyzing the transfer of the 4'-phosphopantetheine (Ppant) moiety from coenzyme A to the apo-domains of both EntB (ArCP domain) and EntF (PCP domain) to yield their holo-forms which make them competent for the activation of 2,3-dihydroxybenzoate (DHB) and L-serine, respectively.</text>
</comment>
<dbReference type="EMBL" id="JAPJDZ010000003">
    <property type="protein sequence ID" value="MDP5134771.1"/>
    <property type="molecule type" value="Genomic_DNA"/>
</dbReference>
<gene>
    <name evidence="14" type="ORF">ORJ04_02270</name>
</gene>
<dbReference type="PRINTS" id="PR01399">
    <property type="entry name" value="ENTSNTHTASED"/>
</dbReference>
<evidence type="ECO:0000256" key="11">
    <source>
        <dbReference type="ARBA" id="ARBA00049191"/>
    </source>
</evidence>
<evidence type="ECO:0000259" key="12">
    <source>
        <dbReference type="Pfam" id="PF01648"/>
    </source>
</evidence>
<proteinExistence type="inferred from homology"/>
<evidence type="ECO:0000256" key="8">
    <source>
        <dbReference type="ARBA" id="ARBA00029894"/>
    </source>
</evidence>
<comment type="similarity">
    <text evidence="3">Belongs to the P-Pant transferase superfamily. EntD family.</text>
</comment>
<organism evidence="14 15">
    <name type="scientific">Rheinheimera baltica</name>
    <dbReference type="NCBI Taxonomy" id="67576"/>
    <lineage>
        <taxon>Bacteria</taxon>
        <taxon>Pseudomonadati</taxon>
        <taxon>Pseudomonadota</taxon>
        <taxon>Gammaproteobacteria</taxon>
        <taxon>Chromatiales</taxon>
        <taxon>Chromatiaceae</taxon>
        <taxon>Rheinheimera</taxon>
    </lineage>
</organism>
<dbReference type="InterPro" id="IPR037143">
    <property type="entry name" value="4-PPantetheinyl_Trfase_dom_sf"/>
</dbReference>
<accession>A0ABT9HUI9</accession>